<dbReference type="RefSeq" id="WP_132036763.1">
    <property type="nucleotide sequence ID" value="NZ_QWDN01000006.1"/>
</dbReference>
<sequence>MKIVITGSLGNISKPLTEELVQKGHTVTVISSKSERKSAIEALGAKAAIGTMQDVDFLSETFKGADAVYLMETLDHSTFTDPDIDIIAEIAAIGRNYKQAIENSGVKRIMLLSSVGAHTNKGNGNLVMHYNVENILKQLPEEVHIRFMRPVGFFTNIYRSLKTIKEKGVIISNYGGDQKEPWVSPLDIAAAIAEEIEKPFAGREVRYIASDEFSPNEIAKVLGESIGNPDLKWLEISDEELFNGMLAFGMNARIAKGLTEMQAAQGSGALYEDFYRHKPMLGKVKLADFAKDFALLYNN</sequence>
<dbReference type="EMBL" id="QWDN01000006">
    <property type="protein sequence ID" value="TEB43131.1"/>
    <property type="molecule type" value="Genomic_DNA"/>
</dbReference>
<proteinExistence type="predicted"/>
<feature type="domain" description="NmrA-like" evidence="1">
    <location>
        <begin position="2"/>
        <end position="272"/>
    </location>
</feature>
<dbReference type="Gene3D" id="3.90.25.10">
    <property type="entry name" value="UDP-galactose 4-epimerase, domain 1"/>
    <property type="match status" value="1"/>
</dbReference>
<dbReference type="InterPro" id="IPR051604">
    <property type="entry name" value="Ergot_Alk_Oxidoreductase"/>
</dbReference>
<keyword evidence="4" id="KW-1185">Reference proteome</keyword>
<evidence type="ECO:0000259" key="1">
    <source>
        <dbReference type="Pfam" id="PF05368"/>
    </source>
</evidence>
<dbReference type="EMBL" id="SLWA01000006">
    <property type="protein sequence ID" value="TCN55458.1"/>
    <property type="molecule type" value="Genomic_DNA"/>
</dbReference>
<dbReference type="SUPFAM" id="SSF51735">
    <property type="entry name" value="NAD(P)-binding Rossmann-fold domains"/>
    <property type="match status" value="1"/>
</dbReference>
<dbReference type="Proteomes" id="UP000295270">
    <property type="component" value="Unassembled WGS sequence"/>
</dbReference>
<dbReference type="Gene3D" id="3.40.50.720">
    <property type="entry name" value="NAD(P)-binding Rossmann-like Domain"/>
    <property type="match status" value="1"/>
</dbReference>
<gene>
    <name evidence="3" type="ORF">D0809_16995</name>
    <name evidence="2" type="ORF">EV142_106147</name>
</gene>
<dbReference type="InterPro" id="IPR008030">
    <property type="entry name" value="NmrA-like"/>
</dbReference>
<evidence type="ECO:0000313" key="4">
    <source>
        <dbReference type="Proteomes" id="UP000295270"/>
    </source>
</evidence>
<accession>A0A4Y7UA73</accession>
<dbReference type="Proteomes" id="UP000298340">
    <property type="component" value="Unassembled WGS sequence"/>
</dbReference>
<evidence type="ECO:0000313" key="5">
    <source>
        <dbReference type="Proteomes" id="UP000298340"/>
    </source>
</evidence>
<evidence type="ECO:0000313" key="3">
    <source>
        <dbReference type="EMBL" id="TEB43131.1"/>
    </source>
</evidence>
<protein>
    <submittedName>
        <fullName evidence="3">NAD-dependent epimerase/dehydratase family protein</fullName>
    </submittedName>
    <submittedName>
        <fullName evidence="2">Uncharacterized protein YbjT (DUF2867 family)</fullName>
    </submittedName>
</protein>
<dbReference type="PANTHER" id="PTHR43162:SF1">
    <property type="entry name" value="PRESTALK A DIFFERENTIATION PROTEIN A"/>
    <property type="match status" value="1"/>
</dbReference>
<reference evidence="3 5" key="2">
    <citation type="journal article" date="2018" name="Syst. Appl. Microbiol.">
        <title>Flavobacterium circumlabens sp. nov. and Flavobacterium cupreum sp. nov., two psychrotrophic species isolated from Antarctic environmental samples.</title>
        <authorList>
            <person name="Kralova S."/>
            <person name="Busse H.J."/>
            <person name="Svec P."/>
            <person name="Maslanova I."/>
            <person name="Stankova E."/>
            <person name="Bartak M."/>
            <person name="Sedlacek I."/>
        </authorList>
    </citation>
    <scope>NUCLEOTIDE SEQUENCE [LARGE SCALE GENOMIC DNA]</scope>
    <source>
        <strain evidence="3 5">CCM 8828</strain>
    </source>
</reference>
<dbReference type="AlphaFoldDB" id="A0A4Y7UA73"/>
<dbReference type="InterPro" id="IPR036291">
    <property type="entry name" value="NAD(P)-bd_dom_sf"/>
</dbReference>
<dbReference type="OrthoDB" id="2149806at2"/>
<dbReference type="Pfam" id="PF05368">
    <property type="entry name" value="NmrA"/>
    <property type="match status" value="1"/>
</dbReference>
<name>A0A4Y7UA73_9FLAO</name>
<dbReference type="PANTHER" id="PTHR43162">
    <property type="match status" value="1"/>
</dbReference>
<comment type="caution">
    <text evidence="3">The sequence shown here is derived from an EMBL/GenBank/DDBJ whole genome shotgun (WGS) entry which is preliminary data.</text>
</comment>
<reference evidence="2 4" key="1">
    <citation type="journal article" date="2015" name="Stand. Genomic Sci.">
        <title>Genomic Encyclopedia of Bacterial and Archaeal Type Strains, Phase III: the genomes of soil and plant-associated and newly described type strains.</title>
        <authorList>
            <person name="Whitman W.B."/>
            <person name="Woyke T."/>
            <person name="Klenk H.P."/>
            <person name="Zhou Y."/>
            <person name="Lilburn T.G."/>
            <person name="Beck B.J."/>
            <person name="De Vos P."/>
            <person name="Vandamme P."/>
            <person name="Eisen J.A."/>
            <person name="Garrity G."/>
            <person name="Hugenholtz P."/>
            <person name="Kyrpides N.C."/>
        </authorList>
    </citation>
    <scope>NUCLEOTIDE SEQUENCE [LARGE SCALE GENOMIC DNA]</scope>
    <source>
        <strain evidence="2 4">P5626</strain>
    </source>
</reference>
<evidence type="ECO:0000313" key="2">
    <source>
        <dbReference type="EMBL" id="TCN55458.1"/>
    </source>
</evidence>
<reference evidence="2" key="3">
    <citation type="submission" date="2019-03" db="EMBL/GenBank/DDBJ databases">
        <authorList>
            <person name="Whitman W."/>
            <person name="Huntemann M."/>
            <person name="Clum A."/>
            <person name="Pillay M."/>
            <person name="Palaniappan K."/>
            <person name="Varghese N."/>
            <person name="Mikhailova N."/>
            <person name="Stamatis D."/>
            <person name="Reddy T."/>
            <person name="Daum C."/>
            <person name="Shapiro N."/>
            <person name="Ivanova N."/>
            <person name="Kyrpides N."/>
            <person name="Woyke T."/>
        </authorList>
    </citation>
    <scope>NUCLEOTIDE SEQUENCE</scope>
    <source>
        <strain evidence="2">P5626</strain>
    </source>
</reference>
<organism evidence="3 5">
    <name type="scientific">Flavobacterium circumlabens</name>
    <dbReference type="NCBI Taxonomy" id="2133765"/>
    <lineage>
        <taxon>Bacteria</taxon>
        <taxon>Pseudomonadati</taxon>
        <taxon>Bacteroidota</taxon>
        <taxon>Flavobacteriia</taxon>
        <taxon>Flavobacteriales</taxon>
        <taxon>Flavobacteriaceae</taxon>
        <taxon>Flavobacterium</taxon>
    </lineage>
</organism>